<organism evidence="1 2">
    <name type="scientific">Silvibacterium bohemicum</name>
    <dbReference type="NCBI Taxonomy" id="1577686"/>
    <lineage>
        <taxon>Bacteria</taxon>
        <taxon>Pseudomonadati</taxon>
        <taxon>Acidobacteriota</taxon>
        <taxon>Terriglobia</taxon>
        <taxon>Terriglobales</taxon>
        <taxon>Acidobacteriaceae</taxon>
        <taxon>Silvibacterium</taxon>
    </lineage>
</organism>
<dbReference type="EMBL" id="JACHEK010000005">
    <property type="protein sequence ID" value="MBB6144787.1"/>
    <property type="molecule type" value="Genomic_DNA"/>
</dbReference>
<sequence>MLSVPALSAQVTPWQTAITASPDAQTLPEDRGADGLAQTLKKLHTWASLMMIVAHPDDEDGGMLTFESRGVGARTAILTLNRGEGGQNAMSGEADDALGLIRTNELLLADQYSGTEQMFSRVADYGFSKTLDEAHEKWGRDRVLYDVVHAVRLYRPLVLTSVFTGNITDGHGHHQVSGEAAQEVFKMAGDPSIFPDQIAAGLRPWSPLKVYARLPFFSITSKGMYDYATNKWAPVRFYDYVKEQSSDKVPAVDVAIEEGRFDPILGRSYIQMSREGWSQQKSQNGGGNPPLAGAFDVEYHRYGSRVDSPSGGQPEQESNFFDGIDTSLPGIASLAHGNTAFLTAALKAIDQHVATATFNYLPANPAKIAPELAQGYLETKALIETVNASSLSADDKANVVYELNIKLAQFNTALVEALGLQVNALVIPKTGNQPTKLGISAEETPTSVTPGAQFDVRLHITSAAPWTTGGPLRLTGSWLATPEKEGWKLERMGAPGLDTASSQEGDVLYRVTAPRDAEYTRPYFTRPSPEQPYYDIADPSLLNLPFAPYPVAGWAKFTYNGAELRVGQVVQTNHRVHGYGNLFQPLVVMPRISVNLSVQAGIVPLGTASFPLAVSVKNYQQDSADGTLRLTLPAGWTSDPPTQTFHLRPNEVLPVAFILHPAALAAQSYDVKVVAQSGNSEFREGVETVGYPGMRPYFLYKPATYTTRGVDVKVAPGLNVGYVMGTGDETPAALSQLGIHPHMLSAVDLASADLSRYNAILVGIRAYSNRPDLTANNPRLLDYVKQGGIVIVQYQSPEFDHNYGPYPYTLSGNAEKVVDETDAVKLQNPSQPLFSWPNSISSADFDGWVEERGHGFMQSWDEHYQALAETADSGQDPQRGGLLYARYGKGAYIYAAFALYRQFPAAIPGAYRILANLVSLGANPAFNSAAK</sequence>
<proteinExistence type="predicted"/>
<dbReference type="Pfam" id="PF02585">
    <property type="entry name" value="PIG-L"/>
    <property type="match status" value="1"/>
</dbReference>
<comment type="caution">
    <text evidence="1">The sequence shown here is derived from an EMBL/GenBank/DDBJ whole genome shotgun (WGS) entry which is preliminary data.</text>
</comment>
<dbReference type="InterPro" id="IPR029062">
    <property type="entry name" value="Class_I_gatase-like"/>
</dbReference>
<keyword evidence="2" id="KW-1185">Reference proteome</keyword>
<accession>A0A841JWF8</accession>
<dbReference type="RefSeq" id="WP_197081881.1">
    <property type="nucleotide sequence ID" value="NZ_JACHEK010000005.1"/>
</dbReference>
<reference evidence="1 2" key="1">
    <citation type="submission" date="2020-08" db="EMBL/GenBank/DDBJ databases">
        <title>Genomic Encyclopedia of Type Strains, Phase IV (KMG-IV): sequencing the most valuable type-strain genomes for metagenomic binning, comparative biology and taxonomic classification.</title>
        <authorList>
            <person name="Goeker M."/>
        </authorList>
    </citation>
    <scope>NUCLEOTIDE SEQUENCE [LARGE SCALE GENOMIC DNA]</scope>
    <source>
        <strain evidence="1 2">DSM 103733</strain>
    </source>
</reference>
<dbReference type="Proteomes" id="UP000538666">
    <property type="component" value="Unassembled WGS sequence"/>
</dbReference>
<evidence type="ECO:0000313" key="1">
    <source>
        <dbReference type="EMBL" id="MBB6144787.1"/>
    </source>
</evidence>
<dbReference type="AlphaFoldDB" id="A0A841JWF8"/>
<dbReference type="Gene3D" id="3.40.50.880">
    <property type="match status" value="1"/>
</dbReference>
<dbReference type="SUPFAM" id="SSF102588">
    <property type="entry name" value="LmbE-like"/>
    <property type="match status" value="1"/>
</dbReference>
<evidence type="ECO:0000313" key="2">
    <source>
        <dbReference type="Proteomes" id="UP000538666"/>
    </source>
</evidence>
<protein>
    <submittedName>
        <fullName evidence="1">LmbE family N-acetylglucosaminyl deacetylase</fullName>
    </submittedName>
</protein>
<gene>
    <name evidence="1" type="ORF">HNQ77_002743</name>
</gene>
<name>A0A841JWF8_9BACT</name>
<dbReference type="Gene3D" id="3.40.50.10320">
    <property type="entry name" value="LmbE-like"/>
    <property type="match status" value="1"/>
</dbReference>
<dbReference type="InterPro" id="IPR024078">
    <property type="entry name" value="LmbE-like_dom_sf"/>
</dbReference>
<dbReference type="InterPro" id="IPR003737">
    <property type="entry name" value="GlcNAc_PI_deacetylase-related"/>
</dbReference>